<accession>J9FS75</accession>
<name>J9FS75_9ZZZZ</name>
<sequence length="63" mass="6642">MMDERSATLAEQTVAETDSQSADRCTADKKSPEGLGAFAHHERPRGLKGGSDAVTGERIGHAC</sequence>
<protein>
    <submittedName>
        <fullName evidence="2">Uncharacterized protein</fullName>
    </submittedName>
</protein>
<dbReference type="AlphaFoldDB" id="J9FS75"/>
<proteinExistence type="predicted"/>
<evidence type="ECO:0000313" key="2">
    <source>
        <dbReference type="EMBL" id="EJW92427.1"/>
    </source>
</evidence>
<reference evidence="2" key="1">
    <citation type="journal article" date="2012" name="PLoS ONE">
        <title>Gene sets for utilization of primary and secondary nutrition supplies in the distal gut of endangered iberian lynx.</title>
        <authorList>
            <person name="Alcaide M."/>
            <person name="Messina E."/>
            <person name="Richter M."/>
            <person name="Bargiela R."/>
            <person name="Peplies J."/>
            <person name="Huws S.A."/>
            <person name="Newbold C.J."/>
            <person name="Golyshin P.N."/>
            <person name="Simon M.A."/>
            <person name="Lopez G."/>
            <person name="Yakimov M.M."/>
            <person name="Ferrer M."/>
        </authorList>
    </citation>
    <scope>NUCLEOTIDE SEQUENCE</scope>
</reference>
<feature type="region of interest" description="Disordered" evidence="1">
    <location>
        <begin position="1"/>
        <end position="63"/>
    </location>
</feature>
<dbReference type="EMBL" id="AMCI01007550">
    <property type="protein sequence ID" value="EJW92427.1"/>
    <property type="molecule type" value="Genomic_DNA"/>
</dbReference>
<feature type="compositionally biased region" description="Polar residues" evidence="1">
    <location>
        <begin position="9"/>
        <end position="23"/>
    </location>
</feature>
<comment type="caution">
    <text evidence="2">The sequence shown here is derived from an EMBL/GenBank/DDBJ whole genome shotgun (WGS) entry which is preliminary data.</text>
</comment>
<gene>
    <name evidence="2" type="ORF">EVA_19466</name>
</gene>
<organism evidence="2">
    <name type="scientific">gut metagenome</name>
    <dbReference type="NCBI Taxonomy" id="749906"/>
    <lineage>
        <taxon>unclassified sequences</taxon>
        <taxon>metagenomes</taxon>
        <taxon>organismal metagenomes</taxon>
    </lineage>
</organism>
<evidence type="ECO:0000256" key="1">
    <source>
        <dbReference type="SAM" id="MobiDB-lite"/>
    </source>
</evidence>
<feature type="non-terminal residue" evidence="2">
    <location>
        <position position="63"/>
    </location>
</feature>